<feature type="compositionally biased region" description="Acidic residues" evidence="1">
    <location>
        <begin position="654"/>
        <end position="666"/>
    </location>
</feature>
<dbReference type="AlphaFoldDB" id="A0A6P5A424"/>
<proteinExistence type="predicted"/>
<gene>
    <name evidence="3" type="primary">LOC109482645</name>
</gene>
<feature type="compositionally biased region" description="Basic and acidic residues" evidence="1">
    <location>
        <begin position="489"/>
        <end position="502"/>
    </location>
</feature>
<dbReference type="GeneID" id="109482645"/>
<evidence type="ECO:0000256" key="1">
    <source>
        <dbReference type="SAM" id="MobiDB-lite"/>
    </source>
</evidence>
<dbReference type="InterPro" id="IPR013761">
    <property type="entry name" value="SAM/pointed_sf"/>
</dbReference>
<dbReference type="Proteomes" id="UP000515135">
    <property type="component" value="Unplaced"/>
</dbReference>
<dbReference type="Gene3D" id="1.10.150.50">
    <property type="entry name" value="Transcription Factor, Ets-1"/>
    <property type="match status" value="1"/>
</dbReference>
<evidence type="ECO:0000313" key="3">
    <source>
        <dbReference type="RefSeq" id="XP_019641019.1"/>
    </source>
</evidence>
<sequence>MAAAKDPVMTLEQFVSEHEIPATVEVAEGLYATNIDRDFSIGDVIKILPAKHAPRLRGQPHREVEIVTRHGGMRKTLPVSWPIFVRPVTTGGEDFQQPMDLSELCRRYGQGFPVLVETVEGTFQPKGTAVRIQKGVRLSVYYDLTVRTVLARDQATRVAIRESYRGVFEKRPQVYPTVHDLYISETEGKVRATKTVPVSHPDLDSVFLDDVITPAGKKGKVPCSRQPSGHVEYLLCTRKQRTESGRLQVEPIRIPLSMVCPFEEILEEKQKSEFTLRELFQNGRPELPVRLGLVRGDPRFPDKTLAYMDTITVEGIYDEGYVVASEYDNESPDKPIFEIPLHAGLKVKHLVKLYTELDDKVKIKYYPIERLPEHIYLEKRTLVSAYEDIEMVPPVPPRPRGVRSFSTPDVEATSPTEVKVPPVPKHGSEAGPKPVVVTGRPRQASLPDDWLGAQGRGDSGALGFQTSTLPAKPSKLRIKKGFKKLMKRVKEGPLSPREHPDPKTVTTTGAEGTDETQTQTQIQTQIQTPPQTQKQTTPQTQKQPRAQTPPQVSSESGQQTGCEARSHSPRSPTEDEIRLRDPDEYEWIDSSDEDDDYLTPVCSPTDPAAAMSLPAQFMKTALSKQLSHVSEEGDSDGSYVTPMTSPTASRAVEFSDDDDDSSDEYLDMNRESEFGTVTSLKQFPRPASRRGHRPDDTQQGLTRTSTISTTSTDSGFSDPTAAEKTIPPKDYNILDFSAQDMTRLLRYFHFSEDTVQSFHAQGITGSEVLKMTPRQMAQEFYMDDFQIKMLSHFVEKTKEINKIPLARRSGSDC</sequence>
<feature type="compositionally biased region" description="Basic and acidic residues" evidence="1">
    <location>
        <begin position="572"/>
        <end position="582"/>
    </location>
</feature>
<feature type="region of interest" description="Disordered" evidence="1">
    <location>
        <begin position="622"/>
        <end position="724"/>
    </location>
</feature>
<dbReference type="PANTHER" id="PTHR15215">
    <property type="entry name" value="CABIT DOMAIN-CONTAINING PROTEIN"/>
    <property type="match status" value="1"/>
</dbReference>
<name>A0A6P5A424_BRABE</name>
<feature type="compositionally biased region" description="Polar residues" evidence="1">
    <location>
        <begin position="552"/>
        <end position="561"/>
    </location>
</feature>
<keyword evidence="2" id="KW-1185">Reference proteome</keyword>
<dbReference type="KEGG" id="bbel:109482645"/>
<feature type="compositionally biased region" description="Low complexity" evidence="1">
    <location>
        <begin position="506"/>
        <end position="551"/>
    </location>
</feature>
<feature type="region of interest" description="Disordered" evidence="1">
    <location>
        <begin position="397"/>
        <end position="446"/>
    </location>
</feature>
<feature type="compositionally biased region" description="Low complexity" evidence="1">
    <location>
        <begin position="702"/>
        <end position="720"/>
    </location>
</feature>
<feature type="region of interest" description="Disordered" evidence="1">
    <location>
        <begin position="489"/>
        <end position="605"/>
    </location>
</feature>
<accession>A0A6P5A424</accession>
<feature type="compositionally biased region" description="Acidic residues" evidence="1">
    <location>
        <begin position="583"/>
        <end position="597"/>
    </location>
</feature>
<dbReference type="OrthoDB" id="10017126at2759"/>
<dbReference type="RefSeq" id="XP_019641019.1">
    <property type="nucleotide sequence ID" value="XM_019785460.1"/>
</dbReference>
<dbReference type="InterPro" id="IPR039671">
    <property type="entry name" value="THEMIS"/>
</dbReference>
<organism evidence="2 3">
    <name type="scientific">Branchiostoma belcheri</name>
    <name type="common">Amphioxus</name>
    <dbReference type="NCBI Taxonomy" id="7741"/>
    <lineage>
        <taxon>Eukaryota</taxon>
        <taxon>Metazoa</taxon>
        <taxon>Chordata</taxon>
        <taxon>Cephalochordata</taxon>
        <taxon>Leptocardii</taxon>
        <taxon>Amphioxiformes</taxon>
        <taxon>Branchiostomatidae</taxon>
        <taxon>Branchiostoma</taxon>
    </lineage>
</organism>
<reference evidence="3" key="1">
    <citation type="submission" date="2025-08" db="UniProtKB">
        <authorList>
            <consortium name="RefSeq"/>
        </authorList>
    </citation>
    <scope>IDENTIFICATION</scope>
    <source>
        <tissue evidence="3">Gonad</tissue>
    </source>
</reference>
<protein>
    <submittedName>
        <fullName evidence="3">Uncharacterized protein LOC109482645</fullName>
    </submittedName>
</protein>
<evidence type="ECO:0000313" key="2">
    <source>
        <dbReference type="Proteomes" id="UP000515135"/>
    </source>
</evidence>
<dbReference type="PANTHER" id="PTHR15215:SF0">
    <property type="match status" value="1"/>
</dbReference>